<comment type="caution">
    <text evidence="1">The sequence shown here is derived from an EMBL/GenBank/DDBJ whole genome shotgun (WGS) entry which is preliminary data.</text>
</comment>
<organism evidence="1 2">
    <name type="scientific">Phyllosticta citrichinensis</name>
    <dbReference type="NCBI Taxonomy" id="1130410"/>
    <lineage>
        <taxon>Eukaryota</taxon>
        <taxon>Fungi</taxon>
        <taxon>Dikarya</taxon>
        <taxon>Ascomycota</taxon>
        <taxon>Pezizomycotina</taxon>
        <taxon>Dothideomycetes</taxon>
        <taxon>Dothideomycetes incertae sedis</taxon>
        <taxon>Botryosphaeriales</taxon>
        <taxon>Phyllostictaceae</taxon>
        <taxon>Phyllosticta</taxon>
    </lineage>
</organism>
<dbReference type="SUPFAM" id="SSF54909">
    <property type="entry name" value="Dimeric alpha+beta barrel"/>
    <property type="match status" value="2"/>
</dbReference>
<proteinExistence type="predicted"/>
<reference evidence="1 2" key="1">
    <citation type="journal article" date="2022" name="G3 (Bethesda)">
        <title>Enemy or ally: a genomic approach to elucidate the lifestyle of Phyllosticta citrichinaensis.</title>
        <authorList>
            <person name="Buijs V.A."/>
            <person name="Groenewald J.Z."/>
            <person name="Haridas S."/>
            <person name="LaButti K.M."/>
            <person name="Lipzen A."/>
            <person name="Martin F.M."/>
            <person name="Barry K."/>
            <person name="Grigoriev I.V."/>
            <person name="Crous P.W."/>
            <person name="Seidl M.F."/>
        </authorList>
    </citation>
    <scope>NUCLEOTIDE SEQUENCE [LARGE SCALE GENOMIC DNA]</scope>
    <source>
        <strain evidence="1 2">CBS 129764</strain>
    </source>
</reference>
<gene>
    <name evidence="1" type="ORF">IWX90DRAFT_411650</name>
</gene>
<dbReference type="Gene3D" id="3.30.70.100">
    <property type="match status" value="2"/>
</dbReference>
<evidence type="ECO:0008006" key="3">
    <source>
        <dbReference type="Google" id="ProtNLM"/>
    </source>
</evidence>
<dbReference type="EMBL" id="JBBWUH010000002">
    <property type="protein sequence ID" value="KAK8175046.1"/>
    <property type="molecule type" value="Genomic_DNA"/>
</dbReference>
<evidence type="ECO:0000313" key="1">
    <source>
        <dbReference type="EMBL" id="KAK8175046.1"/>
    </source>
</evidence>
<protein>
    <recommendedName>
        <fullName evidence="3">ABM domain-containing protein</fullName>
    </recommendedName>
</protein>
<accession>A0ABR1Y1I4</accession>
<dbReference type="InterPro" id="IPR011008">
    <property type="entry name" value="Dimeric_a/b-barrel"/>
</dbReference>
<evidence type="ECO:0000313" key="2">
    <source>
        <dbReference type="Proteomes" id="UP001456524"/>
    </source>
</evidence>
<keyword evidence="2" id="KW-1185">Reference proteome</keyword>
<dbReference type="Proteomes" id="UP001456524">
    <property type="component" value="Unassembled WGS sequence"/>
</dbReference>
<name>A0ABR1Y1I4_9PEZI</name>
<sequence length="232" mass="24854">MPNVTENAIIPLRSGVDLESPDSPDAQAWRETLAILAVQPGCVRLATGLQVENPDVMQMLIEWNSVQDHANFMAAPAYEPFFNNIKGIMSPTAAPILTHHTLSAHTSSPDAPAPAPVTASPVTELVSFYFAPDFAEADFAEPLQVFADAAAQHAQGLRASAHGWSVEKDIEHASLAAAGGKGKVCLLVVGWDSIDAHMAYRQTDAFRETIGGLRAKASGVEMHHVVFKEYQG</sequence>